<dbReference type="EMBL" id="CM007895">
    <property type="protein sequence ID" value="OTG23129.1"/>
    <property type="molecule type" value="Genomic_DNA"/>
</dbReference>
<organism evidence="1 2">
    <name type="scientific">Helianthus annuus</name>
    <name type="common">Common sunflower</name>
    <dbReference type="NCBI Taxonomy" id="4232"/>
    <lineage>
        <taxon>Eukaryota</taxon>
        <taxon>Viridiplantae</taxon>
        <taxon>Streptophyta</taxon>
        <taxon>Embryophyta</taxon>
        <taxon>Tracheophyta</taxon>
        <taxon>Spermatophyta</taxon>
        <taxon>Magnoliopsida</taxon>
        <taxon>eudicotyledons</taxon>
        <taxon>Gunneridae</taxon>
        <taxon>Pentapetalae</taxon>
        <taxon>asterids</taxon>
        <taxon>campanulids</taxon>
        <taxon>Asterales</taxon>
        <taxon>Asteraceae</taxon>
        <taxon>Asteroideae</taxon>
        <taxon>Heliantheae alliance</taxon>
        <taxon>Heliantheae</taxon>
        <taxon>Helianthus</taxon>
    </lineage>
</organism>
<dbReference type="InParanoid" id="A0A251UJ97"/>
<evidence type="ECO:0000313" key="2">
    <source>
        <dbReference type="Proteomes" id="UP000215914"/>
    </source>
</evidence>
<keyword evidence="2" id="KW-1185">Reference proteome</keyword>
<name>A0A251UJ97_HELAN</name>
<proteinExistence type="predicted"/>
<dbReference type="Proteomes" id="UP000215914">
    <property type="component" value="Chromosome 6"/>
</dbReference>
<gene>
    <name evidence="1" type="ORF">HannXRQ_Chr06g0179011</name>
</gene>
<sequence length="79" mass="8465">MLKILNHVGVGTTAAGLKAALTILTRPNHNCTLWGSTLWGRMGSCQRGGDPAYIDQFTLPKLVVAIKLMLADPEMTTAI</sequence>
<accession>A0A251UJ97</accession>
<protein>
    <submittedName>
        <fullName evidence="1">Uncharacterized protein</fullName>
    </submittedName>
</protein>
<evidence type="ECO:0000313" key="1">
    <source>
        <dbReference type="EMBL" id="OTG23129.1"/>
    </source>
</evidence>
<reference evidence="2" key="1">
    <citation type="journal article" date="2017" name="Nature">
        <title>The sunflower genome provides insights into oil metabolism, flowering and Asterid evolution.</title>
        <authorList>
            <person name="Badouin H."/>
            <person name="Gouzy J."/>
            <person name="Grassa C.J."/>
            <person name="Murat F."/>
            <person name="Staton S.E."/>
            <person name="Cottret L."/>
            <person name="Lelandais-Briere C."/>
            <person name="Owens G.L."/>
            <person name="Carrere S."/>
            <person name="Mayjonade B."/>
            <person name="Legrand L."/>
            <person name="Gill N."/>
            <person name="Kane N.C."/>
            <person name="Bowers J.E."/>
            <person name="Hubner S."/>
            <person name="Bellec A."/>
            <person name="Berard A."/>
            <person name="Berges H."/>
            <person name="Blanchet N."/>
            <person name="Boniface M.C."/>
            <person name="Brunel D."/>
            <person name="Catrice O."/>
            <person name="Chaidir N."/>
            <person name="Claudel C."/>
            <person name="Donnadieu C."/>
            <person name="Faraut T."/>
            <person name="Fievet G."/>
            <person name="Helmstetter N."/>
            <person name="King M."/>
            <person name="Knapp S.J."/>
            <person name="Lai Z."/>
            <person name="Le Paslier M.C."/>
            <person name="Lippi Y."/>
            <person name="Lorenzon L."/>
            <person name="Mandel J.R."/>
            <person name="Marage G."/>
            <person name="Marchand G."/>
            <person name="Marquand E."/>
            <person name="Bret-Mestries E."/>
            <person name="Morien E."/>
            <person name="Nambeesan S."/>
            <person name="Nguyen T."/>
            <person name="Pegot-Espagnet P."/>
            <person name="Pouilly N."/>
            <person name="Raftis F."/>
            <person name="Sallet E."/>
            <person name="Schiex T."/>
            <person name="Thomas J."/>
            <person name="Vandecasteele C."/>
            <person name="Vares D."/>
            <person name="Vear F."/>
            <person name="Vautrin S."/>
            <person name="Crespi M."/>
            <person name="Mangin B."/>
            <person name="Burke J.M."/>
            <person name="Salse J."/>
            <person name="Munos S."/>
            <person name="Vincourt P."/>
            <person name="Rieseberg L.H."/>
            <person name="Langlade N.B."/>
        </authorList>
    </citation>
    <scope>NUCLEOTIDE SEQUENCE [LARGE SCALE GENOMIC DNA]</scope>
    <source>
        <strain evidence="2">cv. SF193</strain>
    </source>
</reference>
<dbReference type="AlphaFoldDB" id="A0A251UJ97"/>